<evidence type="ECO:0000313" key="3">
    <source>
        <dbReference type="Proteomes" id="UP000069940"/>
    </source>
</evidence>
<feature type="domain" description="Endonuclease/exonuclease/phosphatase" evidence="1">
    <location>
        <begin position="14"/>
        <end position="130"/>
    </location>
</feature>
<evidence type="ECO:0000259" key="1">
    <source>
        <dbReference type="Pfam" id="PF14529"/>
    </source>
</evidence>
<dbReference type="InterPro" id="IPR036691">
    <property type="entry name" value="Endo/exonu/phosph_ase_sf"/>
</dbReference>
<reference evidence="3" key="1">
    <citation type="journal article" date="2015" name="Proc. Natl. Acad. Sci. U.S.A.">
        <title>Genome sequence of the Asian Tiger mosquito, Aedes albopictus, reveals insights into its biology, genetics, and evolution.</title>
        <authorList>
            <person name="Chen X.G."/>
            <person name="Jiang X."/>
            <person name="Gu J."/>
            <person name="Xu M."/>
            <person name="Wu Y."/>
            <person name="Deng Y."/>
            <person name="Zhang C."/>
            <person name="Bonizzoni M."/>
            <person name="Dermauw W."/>
            <person name="Vontas J."/>
            <person name="Armbruster P."/>
            <person name="Huang X."/>
            <person name="Yang Y."/>
            <person name="Zhang H."/>
            <person name="He W."/>
            <person name="Peng H."/>
            <person name="Liu Y."/>
            <person name="Wu K."/>
            <person name="Chen J."/>
            <person name="Lirakis M."/>
            <person name="Topalis P."/>
            <person name="Van Leeuwen T."/>
            <person name="Hall A.B."/>
            <person name="Jiang X."/>
            <person name="Thorpe C."/>
            <person name="Mueller R.L."/>
            <person name="Sun C."/>
            <person name="Waterhouse R.M."/>
            <person name="Yan G."/>
            <person name="Tu Z.J."/>
            <person name="Fang X."/>
            <person name="James A.A."/>
        </authorList>
    </citation>
    <scope>NUCLEOTIDE SEQUENCE [LARGE SCALE GENOMIC DNA]</scope>
    <source>
        <strain evidence="3">Foshan</strain>
    </source>
</reference>
<dbReference type="Pfam" id="PF14529">
    <property type="entry name" value="Exo_endo_phos_2"/>
    <property type="match status" value="1"/>
</dbReference>
<protein>
    <recommendedName>
        <fullName evidence="1">Endonuclease/exonuclease/phosphatase domain-containing protein</fullName>
    </recommendedName>
</protein>
<dbReference type="Proteomes" id="UP000069940">
    <property type="component" value="Unassembled WGS sequence"/>
</dbReference>
<reference evidence="2" key="2">
    <citation type="submission" date="2025-05" db="UniProtKB">
        <authorList>
            <consortium name="EnsemblMetazoa"/>
        </authorList>
    </citation>
    <scope>IDENTIFICATION</scope>
    <source>
        <strain evidence="2">Foshan</strain>
    </source>
</reference>
<proteinExistence type="predicted"/>
<dbReference type="PANTHER" id="PTHR33273:SF4">
    <property type="entry name" value="ENDONUCLEASE_EXONUCLEASE_PHOSPHATASE DOMAIN-CONTAINING PROTEIN"/>
    <property type="match status" value="1"/>
</dbReference>
<dbReference type="InterPro" id="IPR005135">
    <property type="entry name" value="Endo/exonuclease/phosphatase"/>
</dbReference>
<evidence type="ECO:0000313" key="2">
    <source>
        <dbReference type="EnsemblMetazoa" id="AALFPA23_023291.P34638"/>
    </source>
</evidence>
<dbReference type="RefSeq" id="XP_062704013.1">
    <property type="nucleotide sequence ID" value="XM_062848029.1"/>
</dbReference>
<keyword evidence="3" id="KW-1185">Reference proteome</keyword>
<accession>A0ABM2A0D3</accession>
<dbReference type="GeneID" id="134286420"/>
<dbReference type="SUPFAM" id="SSF56219">
    <property type="entry name" value="DNase I-like"/>
    <property type="match status" value="1"/>
</dbReference>
<name>A0ABM2A0D3_AEDAL</name>
<dbReference type="PANTHER" id="PTHR33273">
    <property type="entry name" value="DOMAIN-CONTAINING PROTEIN, PUTATIVE-RELATED"/>
    <property type="match status" value="1"/>
</dbReference>
<organism evidence="2 3">
    <name type="scientific">Aedes albopictus</name>
    <name type="common">Asian tiger mosquito</name>
    <name type="synonym">Stegomyia albopicta</name>
    <dbReference type="NCBI Taxonomy" id="7160"/>
    <lineage>
        <taxon>Eukaryota</taxon>
        <taxon>Metazoa</taxon>
        <taxon>Ecdysozoa</taxon>
        <taxon>Arthropoda</taxon>
        <taxon>Hexapoda</taxon>
        <taxon>Insecta</taxon>
        <taxon>Pterygota</taxon>
        <taxon>Neoptera</taxon>
        <taxon>Endopterygota</taxon>
        <taxon>Diptera</taxon>
        <taxon>Nematocera</taxon>
        <taxon>Culicoidea</taxon>
        <taxon>Culicidae</taxon>
        <taxon>Culicinae</taxon>
        <taxon>Aedini</taxon>
        <taxon>Aedes</taxon>
        <taxon>Stegomyia</taxon>
    </lineage>
</organism>
<dbReference type="Gene3D" id="3.60.10.10">
    <property type="entry name" value="Endonuclease/exonuclease/phosphatase"/>
    <property type="match status" value="1"/>
</dbReference>
<sequence length="334" mass="38185">MVEVPTTNGKTEIYVASAYFPGDIGEVPPPEVVEFVAYCNTQNKAFIIGCDANAHHTVWASTGINSRGEYLLDYIYNNEIDICNRGEAPTFINAIRQEVLDLTLCSPKISEKIKNWHVSDEASLSDHMQILFEYEAGQQLTQTIRDPRKTNWELYNSELRAGVNTLQTSSKSCTELEESSKQISNLILNAFNKSCTAKERWWNNRLAKLRKKTRKMFNWAKRTQQWGPYKESLTNYNKEIRRSKRINWRHTCESIETTPETARLQKILAKDHSNGLGTLKKENGTFTNSANETLELMMKTHFPCSVINSTEDQSSAVTETGVIETRTLEFKFMG</sequence>
<dbReference type="EnsemblMetazoa" id="AALFPA23_023291.R34638">
    <property type="protein sequence ID" value="AALFPA23_023291.P34638"/>
    <property type="gene ID" value="AALFPA23_023291"/>
</dbReference>